<evidence type="ECO:0008006" key="4">
    <source>
        <dbReference type="Google" id="ProtNLM"/>
    </source>
</evidence>
<evidence type="ECO:0000256" key="1">
    <source>
        <dbReference type="SAM" id="SignalP"/>
    </source>
</evidence>
<protein>
    <recommendedName>
        <fullName evidence="4">Transporter</fullName>
    </recommendedName>
</protein>
<evidence type="ECO:0000313" key="3">
    <source>
        <dbReference type="Proteomes" id="UP000321533"/>
    </source>
</evidence>
<dbReference type="OrthoDB" id="5562884at2"/>
<dbReference type="RefSeq" id="WP_147190305.1">
    <property type="nucleotide sequence ID" value="NZ_CP042435.1"/>
</dbReference>
<proteinExistence type="predicted"/>
<feature type="signal peptide" evidence="1">
    <location>
        <begin position="1"/>
        <end position="27"/>
    </location>
</feature>
<organism evidence="2 3">
    <name type="scientific">Panacibacter ginsenosidivorans</name>
    <dbReference type="NCBI Taxonomy" id="1813871"/>
    <lineage>
        <taxon>Bacteria</taxon>
        <taxon>Pseudomonadati</taxon>
        <taxon>Bacteroidota</taxon>
        <taxon>Chitinophagia</taxon>
        <taxon>Chitinophagales</taxon>
        <taxon>Chitinophagaceae</taxon>
        <taxon>Panacibacter</taxon>
    </lineage>
</organism>
<name>A0A5B8VBQ9_9BACT</name>
<gene>
    <name evidence="2" type="ORF">FRZ67_14060</name>
</gene>
<dbReference type="KEGG" id="pgin:FRZ67_14060"/>
<keyword evidence="3" id="KW-1185">Reference proteome</keyword>
<feature type="chain" id="PRO_5022949314" description="Transporter" evidence="1">
    <location>
        <begin position="28"/>
        <end position="322"/>
    </location>
</feature>
<dbReference type="EMBL" id="CP042435">
    <property type="protein sequence ID" value="QEC68371.1"/>
    <property type="molecule type" value="Genomic_DNA"/>
</dbReference>
<evidence type="ECO:0000313" key="2">
    <source>
        <dbReference type="EMBL" id="QEC68371.1"/>
    </source>
</evidence>
<dbReference type="AlphaFoldDB" id="A0A5B8VBQ9"/>
<sequence length="322" mass="35603">MRISERTKQYMIAAVLVIALQTQTANAQTDADAIMMAKNNFCVGPMYGYGSWENYWEGTYKRSALNLGTVSSQMVSVMGDYGITSKLNFLFGAPYVKTKASAGTMAGTDGIQDLSLWLKWMPLEKTIGKKTTYAVYGVGGFSTPLSNYEGDYLPLALGLHSTTFSGRVIADIQHGDFFATASGTYTLRNNITINRDAYYTTSMHYTNEVDMPDMVAAQFRAGYRTNRWIAEALFDYNNTIGGFDIRKNDMPFPSNNMDWTSLGVNIKYNFKKVPGLSLVGGSNYVLHGRNVGQSTMFNGGVFYIFKMSKSAATSHSCKLCSK</sequence>
<keyword evidence="1" id="KW-0732">Signal</keyword>
<accession>A0A5B8VBQ9</accession>
<dbReference type="Proteomes" id="UP000321533">
    <property type="component" value="Chromosome"/>
</dbReference>
<reference evidence="2 3" key="1">
    <citation type="journal article" date="2016" name="Int. J. Syst. Evol. Microbiol.">
        <title>Panacibacter ginsenosidivorans gen. nov., sp. nov., with ginsenoside converting activity isolated from soil of a ginseng field.</title>
        <authorList>
            <person name="Siddiqi M.Z."/>
            <person name="Muhammad Shafi S."/>
            <person name="Choi K.D."/>
            <person name="Im W.T."/>
        </authorList>
    </citation>
    <scope>NUCLEOTIDE SEQUENCE [LARGE SCALE GENOMIC DNA]</scope>
    <source>
        <strain evidence="2 3">Gsoil1550</strain>
    </source>
</reference>